<keyword evidence="1" id="KW-1133">Transmembrane helix</keyword>
<dbReference type="AlphaFoldDB" id="A0A2N8KF37"/>
<dbReference type="Pfam" id="PF01757">
    <property type="entry name" value="Acyl_transf_3"/>
    <property type="match status" value="1"/>
</dbReference>
<gene>
    <name evidence="4" type="ORF">C1I89_19700</name>
</gene>
<proteinExistence type="predicted"/>
<evidence type="ECO:0000256" key="1">
    <source>
        <dbReference type="SAM" id="Phobius"/>
    </source>
</evidence>
<dbReference type="EMBL" id="POQS01000005">
    <property type="protein sequence ID" value="PND32056.1"/>
    <property type="molecule type" value="Genomic_DNA"/>
</dbReference>
<keyword evidence="5" id="KW-1185">Reference proteome</keyword>
<dbReference type="PANTHER" id="PTHR23028:SF53">
    <property type="entry name" value="ACYL_TRANSF_3 DOMAIN-CONTAINING PROTEIN"/>
    <property type="match status" value="1"/>
</dbReference>
<feature type="transmembrane region" description="Helical" evidence="1">
    <location>
        <begin position="283"/>
        <end position="301"/>
    </location>
</feature>
<feature type="transmembrane region" description="Helical" evidence="1">
    <location>
        <begin position="174"/>
        <end position="191"/>
    </location>
</feature>
<dbReference type="GO" id="GO:0016020">
    <property type="term" value="C:membrane"/>
    <property type="evidence" value="ECO:0007669"/>
    <property type="project" value="TreeGrafter"/>
</dbReference>
<feature type="domain" description="SGNH" evidence="3">
    <location>
        <begin position="407"/>
        <end position="632"/>
    </location>
</feature>
<sequence>MSLPQHKAGYRPDIDGLRAIAVLAVVVFHLNKAWLPGGFVGVDVFFVISGYLITGILSRNIAAGTFSFADFYLARARRILPASLFCIVVTLLVGAVFMLPKDARDLGASAAASVISAGNIYFWKLLDTSYFAASSETVPLLHLWSLAVEEQFYLFWPLMLLAAYKWLPGFMRPVLGLILIAVSFLVGQRYLASDPSFSYYMLPARAGELMMGAAAYWCSTRMAGLKRGYAELLAVAGLALVAWSVARLSETGGFPGYAAVPPTLGAAMLILAGSTHRTITGRLLSLAPMVAVGRVSYSLYLWHWPVMAFYRYAYGEPTPAGYLYCVAAMTIMTLISYFGVEKPLRAGRSRSRARAAAQFGAVSAALAGIAVYVSITSGLLFKPAGYEAQLARLDGATKPASEYSYNCQTGSFDEHALSDPRCVIGKKGAPVKTLLWGDSHAAHYVGYFDEIGKYAGVALRNISISGCMPLFGTSAQYTMPAIRDTCAKFNEAMETEVGKYDTVILGSAWVGFDRGNSRQDIAATVATLSKRVPHVVIALSAPLFLQYDRECDKKALTIPAMRCDEKRTQRDGPERDVNAYLIALASKFPNVETFDIHNLLCNGSVCRAEVQGVPVYFDPGHISMPGSAALGRTAIAQGRIPAFFMPSRGLLAAPRSDAGASR</sequence>
<feature type="transmembrane region" description="Helical" evidence="1">
    <location>
        <begin position="37"/>
        <end position="58"/>
    </location>
</feature>
<name>A0A2N8KF37_9BURK</name>
<evidence type="ECO:0000259" key="3">
    <source>
        <dbReference type="Pfam" id="PF19040"/>
    </source>
</evidence>
<feature type="transmembrane region" description="Helical" evidence="1">
    <location>
        <begin position="252"/>
        <end position="271"/>
    </location>
</feature>
<feature type="transmembrane region" description="Helical" evidence="1">
    <location>
        <begin position="79"/>
        <end position="99"/>
    </location>
</feature>
<dbReference type="GO" id="GO:0016747">
    <property type="term" value="F:acyltransferase activity, transferring groups other than amino-acyl groups"/>
    <property type="evidence" value="ECO:0007669"/>
    <property type="project" value="InterPro"/>
</dbReference>
<evidence type="ECO:0000259" key="2">
    <source>
        <dbReference type="Pfam" id="PF01757"/>
    </source>
</evidence>
<dbReference type="InterPro" id="IPR002656">
    <property type="entry name" value="Acyl_transf_3_dom"/>
</dbReference>
<evidence type="ECO:0000313" key="4">
    <source>
        <dbReference type="EMBL" id="PND32056.1"/>
    </source>
</evidence>
<feature type="transmembrane region" description="Helical" evidence="1">
    <location>
        <begin position="361"/>
        <end position="381"/>
    </location>
</feature>
<keyword evidence="4" id="KW-0808">Transferase</keyword>
<organism evidence="4 5">
    <name type="scientific">Achromobacter pulmonis</name>
    <dbReference type="NCBI Taxonomy" id="1389932"/>
    <lineage>
        <taxon>Bacteria</taxon>
        <taxon>Pseudomonadati</taxon>
        <taxon>Pseudomonadota</taxon>
        <taxon>Betaproteobacteria</taxon>
        <taxon>Burkholderiales</taxon>
        <taxon>Alcaligenaceae</taxon>
        <taxon>Achromobacter</taxon>
    </lineage>
</organism>
<feature type="transmembrane region" description="Helical" evidence="1">
    <location>
        <begin position="229"/>
        <end position="246"/>
    </location>
</feature>
<dbReference type="InterPro" id="IPR043968">
    <property type="entry name" value="SGNH"/>
</dbReference>
<dbReference type="InterPro" id="IPR050879">
    <property type="entry name" value="Acyltransferase_3"/>
</dbReference>
<dbReference type="RefSeq" id="WP_102774265.1">
    <property type="nucleotide sequence ID" value="NZ_POQS01000005.1"/>
</dbReference>
<protein>
    <submittedName>
        <fullName evidence="4">Acyltransferase</fullName>
    </submittedName>
</protein>
<keyword evidence="1" id="KW-0472">Membrane</keyword>
<dbReference type="GO" id="GO:0009103">
    <property type="term" value="P:lipopolysaccharide biosynthetic process"/>
    <property type="evidence" value="ECO:0007669"/>
    <property type="project" value="TreeGrafter"/>
</dbReference>
<dbReference type="Proteomes" id="UP000235994">
    <property type="component" value="Unassembled WGS sequence"/>
</dbReference>
<feature type="transmembrane region" description="Helical" evidence="1">
    <location>
        <begin position="321"/>
        <end position="340"/>
    </location>
</feature>
<dbReference type="Pfam" id="PF19040">
    <property type="entry name" value="SGNH"/>
    <property type="match status" value="1"/>
</dbReference>
<reference evidence="4 5" key="1">
    <citation type="submission" date="2018-01" db="EMBL/GenBank/DDBJ databases">
        <title>The draft genome of an aniline degradation strain ANB-1.</title>
        <authorList>
            <person name="Zhang L."/>
            <person name="Jiang J."/>
        </authorList>
    </citation>
    <scope>NUCLEOTIDE SEQUENCE [LARGE SCALE GENOMIC DNA]</scope>
    <source>
        <strain evidence="4 5">ANB-1</strain>
    </source>
</reference>
<feature type="domain" description="Acyltransferase 3" evidence="2">
    <location>
        <begin position="13"/>
        <end position="336"/>
    </location>
</feature>
<keyword evidence="1" id="KW-0812">Transmembrane</keyword>
<evidence type="ECO:0000313" key="5">
    <source>
        <dbReference type="Proteomes" id="UP000235994"/>
    </source>
</evidence>
<dbReference type="PANTHER" id="PTHR23028">
    <property type="entry name" value="ACETYLTRANSFERASE"/>
    <property type="match status" value="1"/>
</dbReference>
<comment type="caution">
    <text evidence="4">The sequence shown here is derived from an EMBL/GenBank/DDBJ whole genome shotgun (WGS) entry which is preliminary data.</text>
</comment>
<keyword evidence="4" id="KW-0012">Acyltransferase</keyword>
<accession>A0A2N8KF37</accession>